<dbReference type="PANTHER" id="PTHR31605:SF0">
    <property type="entry name" value="GLYCEROL-3-PHOSPHATE O-ACYLTRANSFERASE 1"/>
    <property type="match status" value="1"/>
</dbReference>
<feature type="domain" description="Phospholipid/glycerol acyltransferase" evidence="3">
    <location>
        <begin position="51"/>
        <end position="184"/>
    </location>
</feature>
<evidence type="ECO:0000256" key="1">
    <source>
        <dbReference type="SAM" id="MobiDB-lite"/>
    </source>
</evidence>
<evidence type="ECO:0000313" key="4">
    <source>
        <dbReference type="EMBL" id="KZT54770.1"/>
    </source>
</evidence>
<dbReference type="GO" id="GO:0008654">
    <property type="term" value="P:phospholipid biosynthetic process"/>
    <property type="evidence" value="ECO:0007669"/>
    <property type="project" value="TreeGrafter"/>
</dbReference>
<feature type="transmembrane region" description="Helical" evidence="2">
    <location>
        <begin position="385"/>
        <end position="406"/>
    </location>
</feature>
<dbReference type="SUPFAM" id="SSF69593">
    <property type="entry name" value="Glycerol-3-phosphate (1)-acyltransferase"/>
    <property type="match status" value="1"/>
</dbReference>
<reference evidence="4 5" key="1">
    <citation type="journal article" date="2016" name="Mol. Biol. Evol.">
        <title>Comparative Genomics of Early-Diverging Mushroom-Forming Fungi Provides Insights into the Origins of Lignocellulose Decay Capabilities.</title>
        <authorList>
            <person name="Nagy L.G."/>
            <person name="Riley R."/>
            <person name="Tritt A."/>
            <person name="Adam C."/>
            <person name="Daum C."/>
            <person name="Floudas D."/>
            <person name="Sun H."/>
            <person name="Yadav J.S."/>
            <person name="Pangilinan J."/>
            <person name="Larsson K.H."/>
            <person name="Matsuura K."/>
            <person name="Barry K."/>
            <person name="Labutti K."/>
            <person name="Kuo R."/>
            <person name="Ohm R.A."/>
            <person name="Bhattacharya S.S."/>
            <person name="Shirouzu T."/>
            <person name="Yoshinaga Y."/>
            <person name="Martin F.M."/>
            <person name="Grigoriev I.V."/>
            <person name="Hibbett D.S."/>
        </authorList>
    </citation>
    <scope>NUCLEOTIDE SEQUENCE [LARGE SCALE GENOMIC DNA]</scope>
    <source>
        <strain evidence="4 5">HHB12733</strain>
    </source>
</reference>
<keyword evidence="2" id="KW-0812">Transmembrane</keyword>
<feature type="compositionally biased region" description="Polar residues" evidence="1">
    <location>
        <begin position="500"/>
        <end position="516"/>
    </location>
</feature>
<name>A0A165EFN9_9BASI</name>
<dbReference type="OrthoDB" id="1044435at2759"/>
<dbReference type="InterPro" id="IPR002123">
    <property type="entry name" value="Plipid/glycerol_acylTrfase"/>
</dbReference>
<feature type="region of interest" description="Disordered" evidence="1">
    <location>
        <begin position="476"/>
        <end position="527"/>
    </location>
</feature>
<feature type="region of interest" description="Disordered" evidence="1">
    <location>
        <begin position="610"/>
        <end position="632"/>
    </location>
</feature>
<sequence>MAPPTPAAPVQNTPATLLHRALVRLAYFAFWSFFRTVRVLNEHNLPPTGAVILASTHHNSALDPTTLSTTYPSNRWFHYWAKSGLFANPALKWIMLNAGNIPVDRGNKDKRKLFLPTFDVLQKGDAVAVFPEGTSYTEPSIVQVKDGAAWCALEYTAMALDAARAGTTKPYPPVVIVPASVVYTNKSKYRSAVILQFAKPIHMDPYIAAYTSPSEGAGRAATKALTHRLQRALIRMSVNAPDWETLSAARMAREILWVDERTIPLDEFTVISQTLVDLFTPPYPNPQTELVKARLLTYYALLQESRLTHEVLSSLPLPRTLDPRRPTPVPSRISTLLLLVRDSIASAIRLPFFLLPLLVHLPVYALGKYVQGMIVDEEEIAQGKVFLGLFLLMGTYSLMFLALWVLLWLSPIGALIAAAVTWAFAVYHVQLVDDNYSSMKHLVAAWRVLLGVWAPQSWDVALNSLQLSARPDKPENQYLKKKKPAAPEPSIVIPVPADGPNSNPGSPASEPETTPSKPAPFKRKKRLPSRRLVRHVLRHRVLACQALFKFLDELARTDGRVTASAHLARVYGFDAQADPDAKPNGWRSGREVVTFLRANGAGVGLVRRKEEWGVGPSEGEETQEEGEGSLSS</sequence>
<keyword evidence="4" id="KW-0012">Acyltransferase</keyword>
<dbReference type="InterPro" id="IPR052744">
    <property type="entry name" value="GPAT/DAPAT"/>
</dbReference>
<gene>
    <name evidence="4" type="ORF">CALCODRAFT_472889</name>
</gene>
<dbReference type="Pfam" id="PF01553">
    <property type="entry name" value="Acyltransferase"/>
    <property type="match status" value="1"/>
</dbReference>
<keyword evidence="2" id="KW-0472">Membrane</keyword>
<evidence type="ECO:0000313" key="5">
    <source>
        <dbReference type="Proteomes" id="UP000076842"/>
    </source>
</evidence>
<feature type="transmembrane region" description="Helical" evidence="2">
    <location>
        <begin position="344"/>
        <end position="364"/>
    </location>
</feature>
<feature type="transmembrane region" description="Helical" evidence="2">
    <location>
        <begin position="412"/>
        <end position="432"/>
    </location>
</feature>
<dbReference type="PANTHER" id="PTHR31605">
    <property type="entry name" value="GLYCEROL-3-PHOSPHATE O-ACYLTRANSFERASE 1"/>
    <property type="match status" value="1"/>
</dbReference>
<keyword evidence="5" id="KW-1185">Reference proteome</keyword>
<dbReference type="Proteomes" id="UP000076842">
    <property type="component" value="Unassembled WGS sequence"/>
</dbReference>
<evidence type="ECO:0000259" key="3">
    <source>
        <dbReference type="SMART" id="SM00563"/>
    </source>
</evidence>
<dbReference type="SMART" id="SM00563">
    <property type="entry name" value="PlsC"/>
    <property type="match status" value="1"/>
</dbReference>
<dbReference type="AlphaFoldDB" id="A0A165EFN9"/>
<protein>
    <submittedName>
        <fullName evidence="4">Acyltransferase</fullName>
    </submittedName>
</protein>
<keyword evidence="2" id="KW-1133">Transmembrane helix</keyword>
<accession>A0A165EFN9</accession>
<dbReference type="STRING" id="1353952.A0A165EFN9"/>
<evidence type="ECO:0000256" key="2">
    <source>
        <dbReference type="SAM" id="Phobius"/>
    </source>
</evidence>
<dbReference type="InParanoid" id="A0A165EFN9"/>
<keyword evidence="4" id="KW-0808">Transferase</keyword>
<feature type="compositionally biased region" description="Acidic residues" evidence="1">
    <location>
        <begin position="618"/>
        <end position="632"/>
    </location>
</feature>
<dbReference type="EMBL" id="KV424007">
    <property type="protein sequence ID" value="KZT54770.1"/>
    <property type="molecule type" value="Genomic_DNA"/>
</dbReference>
<dbReference type="GO" id="GO:0016287">
    <property type="term" value="F:glycerone-phosphate O-acyltransferase activity"/>
    <property type="evidence" value="ECO:0007669"/>
    <property type="project" value="TreeGrafter"/>
</dbReference>
<dbReference type="GO" id="GO:0004366">
    <property type="term" value="F:glycerol-3-phosphate O-acyltransferase activity"/>
    <property type="evidence" value="ECO:0007669"/>
    <property type="project" value="TreeGrafter"/>
</dbReference>
<proteinExistence type="predicted"/>
<organism evidence="4 5">
    <name type="scientific">Calocera cornea HHB12733</name>
    <dbReference type="NCBI Taxonomy" id="1353952"/>
    <lineage>
        <taxon>Eukaryota</taxon>
        <taxon>Fungi</taxon>
        <taxon>Dikarya</taxon>
        <taxon>Basidiomycota</taxon>
        <taxon>Agaricomycotina</taxon>
        <taxon>Dacrymycetes</taxon>
        <taxon>Dacrymycetales</taxon>
        <taxon>Dacrymycetaceae</taxon>
        <taxon>Calocera</taxon>
    </lineage>
</organism>